<dbReference type="Proteomes" id="UP000886847">
    <property type="component" value="Unassembled WGS sequence"/>
</dbReference>
<reference evidence="1" key="2">
    <citation type="submission" date="2021-04" db="EMBL/GenBank/DDBJ databases">
        <authorList>
            <person name="Gilroy R."/>
        </authorList>
    </citation>
    <scope>NUCLEOTIDE SEQUENCE</scope>
    <source>
        <strain evidence="1">2189</strain>
    </source>
</reference>
<organism evidence="1 2">
    <name type="scientific">Candidatus Borkfalkia faecavium</name>
    <dbReference type="NCBI Taxonomy" id="2838508"/>
    <lineage>
        <taxon>Bacteria</taxon>
        <taxon>Bacillati</taxon>
        <taxon>Bacillota</taxon>
        <taxon>Clostridia</taxon>
        <taxon>Christensenellales</taxon>
        <taxon>Christensenellaceae</taxon>
        <taxon>Candidatus Borkfalkia</taxon>
    </lineage>
</organism>
<dbReference type="Gene3D" id="1.10.3210.10">
    <property type="entry name" value="Hypothetical protein af1432"/>
    <property type="match status" value="1"/>
</dbReference>
<protein>
    <submittedName>
        <fullName evidence="1">5'-deoxynucleotidase</fullName>
        <ecNumber evidence="1">3.1.3.89</ecNumber>
    </submittedName>
</protein>
<proteinExistence type="predicted"/>
<dbReference type="EC" id="3.1.3.89" evidence="1"/>
<keyword evidence="1" id="KW-0378">Hydrolase</keyword>
<dbReference type="AlphaFoldDB" id="A0A9D2AV28"/>
<dbReference type="Pfam" id="PF12917">
    <property type="entry name" value="YfbR-like"/>
    <property type="match status" value="1"/>
</dbReference>
<sequence length="194" mass="22276">MAYNFFAFLDRMKYIRRWALMRSSRDENIMEHSQQVAMFAHALAVIDTRIFGNAPDVTKTVLCALYHESSEVMTGDLPTPIKYFNGEMRGAYRRVEDLANSKLLSMLPQKLSQDFAPVLLADANSYEYKLVKAADKLSAYVKCLEELKGGNAEFKKAKESIEEDLRARDLPCLQYFMENFIPAFLLTLDEMDTL</sequence>
<evidence type="ECO:0000313" key="1">
    <source>
        <dbReference type="EMBL" id="HIX50199.1"/>
    </source>
</evidence>
<dbReference type="EMBL" id="DXEW01000015">
    <property type="protein sequence ID" value="HIX50199.1"/>
    <property type="molecule type" value="Genomic_DNA"/>
</dbReference>
<accession>A0A9D2AV28</accession>
<dbReference type="NCBIfam" id="NF003009">
    <property type="entry name" value="PRK03826.1"/>
    <property type="match status" value="1"/>
</dbReference>
<dbReference type="SUPFAM" id="SSF109604">
    <property type="entry name" value="HD-domain/PDEase-like"/>
    <property type="match status" value="1"/>
</dbReference>
<comment type="caution">
    <text evidence="1">The sequence shown here is derived from an EMBL/GenBank/DDBJ whole genome shotgun (WGS) entry which is preliminary data.</text>
</comment>
<evidence type="ECO:0000313" key="2">
    <source>
        <dbReference type="Proteomes" id="UP000886847"/>
    </source>
</evidence>
<dbReference type="GO" id="GO:0002953">
    <property type="term" value="F:5'-deoxynucleotidase activity"/>
    <property type="evidence" value="ECO:0007669"/>
    <property type="project" value="UniProtKB-EC"/>
</dbReference>
<reference evidence="1" key="1">
    <citation type="journal article" date="2021" name="PeerJ">
        <title>Extensive microbial diversity within the chicken gut microbiome revealed by metagenomics and culture.</title>
        <authorList>
            <person name="Gilroy R."/>
            <person name="Ravi A."/>
            <person name="Getino M."/>
            <person name="Pursley I."/>
            <person name="Horton D.L."/>
            <person name="Alikhan N.F."/>
            <person name="Baker D."/>
            <person name="Gharbi K."/>
            <person name="Hall N."/>
            <person name="Watson M."/>
            <person name="Adriaenssens E.M."/>
            <person name="Foster-Nyarko E."/>
            <person name="Jarju S."/>
            <person name="Secka A."/>
            <person name="Antonio M."/>
            <person name="Oren A."/>
            <person name="Chaudhuri R.R."/>
            <person name="La Ragione R."/>
            <person name="Hildebrand F."/>
            <person name="Pallen M.J."/>
        </authorList>
    </citation>
    <scope>NUCLEOTIDE SEQUENCE</scope>
    <source>
        <strain evidence="1">2189</strain>
    </source>
</reference>
<name>A0A9D2AV28_9FIRM</name>
<gene>
    <name evidence="1" type="primary">yfbR</name>
    <name evidence="1" type="ORF">H9851_02845</name>
</gene>